<dbReference type="GO" id="GO:0005506">
    <property type="term" value="F:iron ion binding"/>
    <property type="evidence" value="ECO:0007669"/>
    <property type="project" value="InterPro"/>
</dbReference>
<reference evidence="2" key="1">
    <citation type="submission" date="2020-05" db="EMBL/GenBank/DDBJ databases">
        <authorList>
            <person name="Chiriac C."/>
            <person name="Salcher M."/>
            <person name="Ghai R."/>
            <person name="Kavagutti S V."/>
        </authorList>
    </citation>
    <scope>NUCLEOTIDE SEQUENCE</scope>
</reference>
<dbReference type="GO" id="GO:0016705">
    <property type="term" value="F:oxidoreductase activity, acting on paired donors, with incorporation or reduction of molecular oxygen"/>
    <property type="evidence" value="ECO:0007669"/>
    <property type="project" value="InterPro"/>
</dbReference>
<dbReference type="PRINTS" id="PR00463">
    <property type="entry name" value="EP450I"/>
</dbReference>
<dbReference type="PRINTS" id="PR00385">
    <property type="entry name" value="P450"/>
</dbReference>
<protein>
    <submittedName>
        <fullName evidence="2">Unannotated protein</fullName>
    </submittedName>
</protein>
<dbReference type="PROSITE" id="PS00086">
    <property type="entry name" value="CYTOCHROME_P450"/>
    <property type="match status" value="1"/>
</dbReference>
<dbReference type="SUPFAM" id="SSF48264">
    <property type="entry name" value="Cytochrome P450"/>
    <property type="match status" value="1"/>
</dbReference>
<organism evidence="2">
    <name type="scientific">freshwater metagenome</name>
    <dbReference type="NCBI Taxonomy" id="449393"/>
    <lineage>
        <taxon>unclassified sequences</taxon>
        <taxon>metagenomes</taxon>
        <taxon>ecological metagenomes</taxon>
    </lineage>
</organism>
<proteinExistence type="inferred from homology"/>
<dbReference type="PANTHER" id="PTHR46696">
    <property type="entry name" value="P450, PUTATIVE (EUROFUNG)-RELATED"/>
    <property type="match status" value="1"/>
</dbReference>
<dbReference type="Pfam" id="PF00067">
    <property type="entry name" value="p450"/>
    <property type="match status" value="2"/>
</dbReference>
<sequence>MRADPSPALPPGPTAHPLAQAAVFARDPQGALLRARARYGPVFTLRFAGVGPVVVAATSDAIELVADADPTASRAGEARRRVLPQASARSMFGSDGDEHRQVRARITPPFDARRVAEREVAMTERARAHVKTWPIGRPFRLLSRTRTLAEDLFVRFVLGVEDDVRARMVVQAVGAALRTPGNPPLTPPDRDEQRPLGPLLHAEFERRLRPLRGLLTREVADRRSGRIPMGDGILAHVAASELSDERIVDELLVVLAAAQEPMAIALTRVLDRFARDPALVDALDRDGPDAPAFDAVASEALRLHPPALASLRTLTRDVVVGGHALSAGTDVMVAFTLLNRDPATFPDPDRFAPSRFLDGPPPPTFLPFGIGERRCPGEPLAGVELRATVPTVLAALRLRPLSREPERAVQRATVLVPQRSALVVATRR</sequence>
<dbReference type="PANTHER" id="PTHR46696:SF1">
    <property type="entry name" value="CYTOCHROME P450 YJIB-RELATED"/>
    <property type="match status" value="1"/>
</dbReference>
<dbReference type="GO" id="GO:0020037">
    <property type="term" value="F:heme binding"/>
    <property type="evidence" value="ECO:0007669"/>
    <property type="project" value="InterPro"/>
</dbReference>
<evidence type="ECO:0000313" key="2">
    <source>
        <dbReference type="EMBL" id="CAB4892766.1"/>
    </source>
</evidence>
<dbReference type="EMBL" id="CAFBMK010000004">
    <property type="protein sequence ID" value="CAB4892766.1"/>
    <property type="molecule type" value="Genomic_DNA"/>
</dbReference>
<dbReference type="AlphaFoldDB" id="A0A6J7FBH8"/>
<accession>A0A6J7FBH8</accession>
<evidence type="ECO:0000256" key="1">
    <source>
        <dbReference type="ARBA" id="ARBA00010617"/>
    </source>
</evidence>
<dbReference type="Gene3D" id="1.10.630.10">
    <property type="entry name" value="Cytochrome P450"/>
    <property type="match status" value="1"/>
</dbReference>
<dbReference type="InterPro" id="IPR017972">
    <property type="entry name" value="Cyt_P450_CS"/>
</dbReference>
<dbReference type="GO" id="GO:0004497">
    <property type="term" value="F:monooxygenase activity"/>
    <property type="evidence" value="ECO:0007669"/>
    <property type="project" value="InterPro"/>
</dbReference>
<comment type="similarity">
    <text evidence="1">Belongs to the cytochrome P450 family.</text>
</comment>
<dbReference type="InterPro" id="IPR036396">
    <property type="entry name" value="Cyt_P450_sf"/>
</dbReference>
<dbReference type="InterPro" id="IPR002401">
    <property type="entry name" value="Cyt_P450_E_grp-I"/>
</dbReference>
<gene>
    <name evidence="2" type="ORF">UFOPK3564_00115</name>
</gene>
<dbReference type="InterPro" id="IPR001128">
    <property type="entry name" value="Cyt_P450"/>
</dbReference>
<name>A0A6J7FBH8_9ZZZZ</name>